<feature type="region of interest" description="Disordered" evidence="1">
    <location>
        <begin position="1"/>
        <end position="28"/>
    </location>
</feature>
<accession>A0ABU2JRN1</accession>
<keyword evidence="3" id="KW-0489">Methyltransferase</keyword>
<dbReference type="EMBL" id="JAVREO010000008">
    <property type="protein sequence ID" value="MDT0267644.1"/>
    <property type="molecule type" value="Genomic_DNA"/>
</dbReference>
<gene>
    <name evidence="3" type="ORF">RM844_15255</name>
</gene>
<dbReference type="CDD" id="cd02440">
    <property type="entry name" value="AdoMet_MTases"/>
    <property type="match status" value="1"/>
</dbReference>
<protein>
    <submittedName>
        <fullName evidence="3">Class I SAM-dependent methyltransferase</fullName>
        <ecNumber evidence="3">2.1.-.-</ecNumber>
    </submittedName>
</protein>
<dbReference type="GO" id="GO:0008168">
    <property type="term" value="F:methyltransferase activity"/>
    <property type="evidence" value="ECO:0007669"/>
    <property type="project" value="UniProtKB-KW"/>
</dbReference>
<keyword evidence="4" id="KW-1185">Reference proteome</keyword>
<dbReference type="Pfam" id="PF08242">
    <property type="entry name" value="Methyltransf_12"/>
    <property type="match status" value="1"/>
</dbReference>
<dbReference type="InterPro" id="IPR013217">
    <property type="entry name" value="Methyltransf_12"/>
</dbReference>
<dbReference type="InterPro" id="IPR029063">
    <property type="entry name" value="SAM-dependent_MTases_sf"/>
</dbReference>
<dbReference type="GO" id="GO:0032259">
    <property type="term" value="P:methylation"/>
    <property type="evidence" value="ECO:0007669"/>
    <property type="project" value="UniProtKB-KW"/>
</dbReference>
<evidence type="ECO:0000313" key="4">
    <source>
        <dbReference type="Proteomes" id="UP001183410"/>
    </source>
</evidence>
<comment type="caution">
    <text evidence="3">The sequence shown here is derived from an EMBL/GenBank/DDBJ whole genome shotgun (WGS) entry which is preliminary data.</text>
</comment>
<evidence type="ECO:0000256" key="1">
    <source>
        <dbReference type="SAM" id="MobiDB-lite"/>
    </source>
</evidence>
<feature type="compositionally biased region" description="Basic and acidic residues" evidence="1">
    <location>
        <begin position="13"/>
        <end position="22"/>
    </location>
</feature>
<sequence>MRATPARSTVAGYRERAAHARAEPPPPPPALLTRLLSQATHIAELPCGTGHFVDAYAQAGVELTLVDASAAMLRGAVERAAAAGLPTTGTHVRRRLIQRLGRLPGVDAVVMPNAALNQLAAQSPPAEILARVRAALAPGSHLLLQALCTRPGATDGCAFYNPAMPDGTWRTDRRLDPERAAGAAYRQRRQHHDASGDVLRIDFAYLSPAGERLHSSSVELPLLPAADLADALTATGLRLVAHLPGGPSRLTEILAAVPGGPR</sequence>
<keyword evidence="3" id="KW-0808">Transferase</keyword>
<dbReference type="Proteomes" id="UP001183410">
    <property type="component" value="Unassembled WGS sequence"/>
</dbReference>
<organism evidence="3 4">
    <name type="scientific">Streptomyces chisholmiae</name>
    <dbReference type="NCBI Taxonomy" id="3075540"/>
    <lineage>
        <taxon>Bacteria</taxon>
        <taxon>Bacillati</taxon>
        <taxon>Actinomycetota</taxon>
        <taxon>Actinomycetes</taxon>
        <taxon>Kitasatosporales</taxon>
        <taxon>Streptomycetaceae</taxon>
        <taxon>Streptomyces</taxon>
    </lineage>
</organism>
<reference evidence="4" key="1">
    <citation type="submission" date="2023-07" db="EMBL/GenBank/DDBJ databases">
        <title>30 novel species of actinomycetes from the DSMZ collection.</title>
        <authorList>
            <person name="Nouioui I."/>
        </authorList>
    </citation>
    <scope>NUCLEOTIDE SEQUENCE [LARGE SCALE GENOMIC DNA]</scope>
    <source>
        <strain evidence="4">DSM 44915</strain>
    </source>
</reference>
<feature type="domain" description="Methyltransferase type 12" evidence="2">
    <location>
        <begin position="44"/>
        <end position="142"/>
    </location>
</feature>
<dbReference type="RefSeq" id="WP_311667730.1">
    <property type="nucleotide sequence ID" value="NZ_JAVREO010000008.1"/>
</dbReference>
<evidence type="ECO:0000259" key="2">
    <source>
        <dbReference type="Pfam" id="PF08242"/>
    </source>
</evidence>
<evidence type="ECO:0000313" key="3">
    <source>
        <dbReference type="EMBL" id="MDT0267644.1"/>
    </source>
</evidence>
<dbReference type="EC" id="2.1.-.-" evidence="3"/>
<name>A0ABU2JRN1_9ACTN</name>
<dbReference type="Gene3D" id="3.40.50.150">
    <property type="entry name" value="Vaccinia Virus protein VP39"/>
    <property type="match status" value="1"/>
</dbReference>
<dbReference type="SUPFAM" id="SSF53335">
    <property type="entry name" value="S-adenosyl-L-methionine-dependent methyltransferases"/>
    <property type="match status" value="1"/>
</dbReference>
<proteinExistence type="predicted"/>